<evidence type="ECO:0000259" key="13">
    <source>
        <dbReference type="PROSITE" id="PS50887"/>
    </source>
</evidence>
<keyword evidence="4" id="KW-0808">Transferase</keyword>
<dbReference type="GO" id="GO:0000160">
    <property type="term" value="P:phosphorelay signal transduction system"/>
    <property type="evidence" value="ECO:0007669"/>
    <property type="project" value="UniProtKB-KW"/>
</dbReference>
<dbReference type="KEGG" id="boz:DBV39_10890"/>
<evidence type="ECO:0000256" key="8">
    <source>
        <dbReference type="ARBA" id="ARBA00023012"/>
    </source>
</evidence>
<dbReference type="InterPro" id="IPR029151">
    <property type="entry name" value="Sensor-like_sf"/>
</dbReference>
<dbReference type="SMART" id="SM00086">
    <property type="entry name" value="PAC"/>
    <property type="match status" value="1"/>
</dbReference>
<dbReference type="SUPFAM" id="SSF55073">
    <property type="entry name" value="Nucleotide cyclase"/>
    <property type="match status" value="1"/>
</dbReference>
<dbReference type="Pfam" id="PF21623">
    <property type="entry name" value="HK_sensor_dom_bact"/>
    <property type="match status" value="1"/>
</dbReference>
<dbReference type="InterPro" id="IPR029787">
    <property type="entry name" value="Nucleotide_cyclase"/>
</dbReference>
<dbReference type="InterPro" id="IPR043128">
    <property type="entry name" value="Rev_trsase/Diguanyl_cyclase"/>
</dbReference>
<dbReference type="CDD" id="cd01949">
    <property type="entry name" value="GGDEF"/>
    <property type="match status" value="1"/>
</dbReference>
<keyword evidence="10" id="KW-0472">Membrane</keyword>
<dbReference type="Pfam" id="PF13426">
    <property type="entry name" value="PAS_9"/>
    <property type="match status" value="1"/>
</dbReference>
<feature type="domain" description="PAC" evidence="12">
    <location>
        <begin position="405"/>
        <end position="457"/>
    </location>
</feature>
<proteinExistence type="predicted"/>
<dbReference type="NCBIfam" id="TIGR00254">
    <property type="entry name" value="GGDEF"/>
    <property type="match status" value="1"/>
</dbReference>
<protein>
    <recommendedName>
        <fullName evidence="2">diguanylate cyclase</fullName>
        <ecNumber evidence="2">2.7.7.65</ecNumber>
    </recommendedName>
</protein>
<name>A0A2R4XJZ2_9BURK</name>
<dbReference type="Proteomes" id="UP000244571">
    <property type="component" value="Chromosome"/>
</dbReference>
<comment type="catalytic activity">
    <reaction evidence="9">
        <text>2 GTP = 3',3'-c-di-GMP + 2 diphosphate</text>
        <dbReference type="Rhea" id="RHEA:24898"/>
        <dbReference type="ChEBI" id="CHEBI:33019"/>
        <dbReference type="ChEBI" id="CHEBI:37565"/>
        <dbReference type="ChEBI" id="CHEBI:58805"/>
        <dbReference type="EC" id="2.7.7.65"/>
    </reaction>
</comment>
<evidence type="ECO:0000256" key="1">
    <source>
        <dbReference type="ARBA" id="ARBA00004370"/>
    </source>
</evidence>
<keyword evidence="8" id="KW-0902">Two-component regulatory system</keyword>
<dbReference type="EC" id="2.7.7.65" evidence="2"/>
<keyword evidence="6" id="KW-0418">Kinase</keyword>
<dbReference type="GO" id="GO:0005886">
    <property type="term" value="C:plasma membrane"/>
    <property type="evidence" value="ECO:0007669"/>
    <property type="project" value="TreeGrafter"/>
</dbReference>
<dbReference type="GO" id="GO:0052621">
    <property type="term" value="F:diguanylate cyclase activity"/>
    <property type="evidence" value="ECO:0007669"/>
    <property type="project" value="UniProtKB-EC"/>
</dbReference>
<feature type="domain" description="PAS" evidence="11">
    <location>
        <begin position="327"/>
        <end position="382"/>
    </location>
</feature>
<dbReference type="InterPro" id="IPR000160">
    <property type="entry name" value="GGDEF_dom"/>
</dbReference>
<dbReference type="SUPFAM" id="SSF103190">
    <property type="entry name" value="Sensory domain-like"/>
    <property type="match status" value="2"/>
</dbReference>
<evidence type="ECO:0000256" key="5">
    <source>
        <dbReference type="ARBA" id="ARBA00022741"/>
    </source>
</evidence>
<accession>A0A2R4XJZ2</accession>
<dbReference type="SMART" id="SM00091">
    <property type="entry name" value="PAS"/>
    <property type="match status" value="1"/>
</dbReference>
<dbReference type="PROSITE" id="PS50113">
    <property type="entry name" value="PAC"/>
    <property type="match status" value="1"/>
</dbReference>
<dbReference type="InterPro" id="IPR035965">
    <property type="entry name" value="PAS-like_dom_sf"/>
</dbReference>
<dbReference type="PANTHER" id="PTHR45138:SF9">
    <property type="entry name" value="DIGUANYLATE CYCLASE DGCM-RELATED"/>
    <property type="match status" value="1"/>
</dbReference>
<keyword evidence="15" id="KW-1185">Reference proteome</keyword>
<feature type="domain" description="GGDEF" evidence="13">
    <location>
        <begin position="489"/>
        <end position="628"/>
    </location>
</feature>
<evidence type="ECO:0000313" key="15">
    <source>
        <dbReference type="Proteomes" id="UP000244571"/>
    </source>
</evidence>
<reference evidence="14 15" key="1">
    <citation type="submission" date="2018-04" db="EMBL/GenBank/DDBJ databases">
        <title>Bordetella sp. HZ20 isolated from seawater.</title>
        <authorList>
            <person name="Sun C."/>
        </authorList>
    </citation>
    <scope>NUCLEOTIDE SEQUENCE [LARGE SCALE GENOMIC DNA]</scope>
    <source>
        <strain evidence="14 15">HZ20</strain>
    </source>
</reference>
<dbReference type="SMART" id="SM00267">
    <property type="entry name" value="GGDEF"/>
    <property type="match status" value="1"/>
</dbReference>
<evidence type="ECO:0000259" key="11">
    <source>
        <dbReference type="PROSITE" id="PS50112"/>
    </source>
</evidence>
<evidence type="ECO:0000256" key="3">
    <source>
        <dbReference type="ARBA" id="ARBA00022553"/>
    </source>
</evidence>
<dbReference type="FunFam" id="3.30.70.270:FF:000001">
    <property type="entry name" value="Diguanylate cyclase domain protein"/>
    <property type="match status" value="1"/>
</dbReference>
<evidence type="ECO:0000256" key="9">
    <source>
        <dbReference type="ARBA" id="ARBA00034247"/>
    </source>
</evidence>
<keyword evidence="7" id="KW-0067">ATP-binding</keyword>
<keyword evidence="3" id="KW-0597">Phosphoprotein</keyword>
<dbReference type="GO" id="GO:0005524">
    <property type="term" value="F:ATP binding"/>
    <property type="evidence" value="ECO:0007669"/>
    <property type="project" value="UniProtKB-KW"/>
</dbReference>
<dbReference type="GO" id="GO:0043709">
    <property type="term" value="P:cell adhesion involved in single-species biofilm formation"/>
    <property type="evidence" value="ECO:0007669"/>
    <property type="project" value="TreeGrafter"/>
</dbReference>
<dbReference type="NCBIfam" id="TIGR00229">
    <property type="entry name" value="sensory_box"/>
    <property type="match status" value="1"/>
</dbReference>
<evidence type="ECO:0000256" key="10">
    <source>
        <dbReference type="SAM" id="Phobius"/>
    </source>
</evidence>
<dbReference type="Gene3D" id="3.30.70.270">
    <property type="match status" value="1"/>
</dbReference>
<dbReference type="GO" id="GO:0016301">
    <property type="term" value="F:kinase activity"/>
    <property type="evidence" value="ECO:0007669"/>
    <property type="project" value="UniProtKB-KW"/>
</dbReference>
<dbReference type="InterPro" id="IPR050469">
    <property type="entry name" value="Diguanylate_Cyclase"/>
</dbReference>
<evidence type="ECO:0000256" key="4">
    <source>
        <dbReference type="ARBA" id="ARBA00022679"/>
    </source>
</evidence>
<dbReference type="GO" id="GO:1902201">
    <property type="term" value="P:negative regulation of bacterial-type flagellum-dependent cell motility"/>
    <property type="evidence" value="ECO:0007669"/>
    <property type="project" value="TreeGrafter"/>
</dbReference>
<dbReference type="PROSITE" id="PS50887">
    <property type="entry name" value="GGDEF"/>
    <property type="match status" value="1"/>
</dbReference>
<dbReference type="AlphaFoldDB" id="A0A2R4XJZ2"/>
<dbReference type="InterPro" id="IPR048760">
    <property type="entry name" value="VP0354-like_sensor_dom"/>
</dbReference>
<gene>
    <name evidence="14" type="ORF">DBV39_10890</name>
</gene>
<evidence type="ECO:0000313" key="14">
    <source>
        <dbReference type="EMBL" id="AWB34130.1"/>
    </source>
</evidence>
<comment type="subcellular location">
    <subcellularLocation>
        <location evidence="1">Membrane</location>
    </subcellularLocation>
</comment>
<dbReference type="PANTHER" id="PTHR45138">
    <property type="entry name" value="REGULATORY COMPONENTS OF SENSORY TRANSDUCTION SYSTEM"/>
    <property type="match status" value="1"/>
</dbReference>
<dbReference type="InterPro" id="IPR001610">
    <property type="entry name" value="PAC"/>
</dbReference>
<dbReference type="SUPFAM" id="SSF55785">
    <property type="entry name" value="PYP-like sensor domain (PAS domain)"/>
    <property type="match status" value="1"/>
</dbReference>
<keyword evidence="5" id="KW-0547">Nucleotide-binding</keyword>
<feature type="transmembrane region" description="Helical" evidence="10">
    <location>
        <begin position="294"/>
        <end position="311"/>
    </location>
</feature>
<organism evidence="14 15">
    <name type="scientific">Orrella marina</name>
    <dbReference type="NCBI Taxonomy" id="2163011"/>
    <lineage>
        <taxon>Bacteria</taxon>
        <taxon>Pseudomonadati</taxon>
        <taxon>Pseudomonadota</taxon>
        <taxon>Betaproteobacteria</taxon>
        <taxon>Burkholderiales</taxon>
        <taxon>Alcaligenaceae</taxon>
        <taxon>Orrella</taxon>
    </lineage>
</organism>
<dbReference type="EMBL" id="CP028901">
    <property type="protein sequence ID" value="AWB34130.1"/>
    <property type="molecule type" value="Genomic_DNA"/>
</dbReference>
<evidence type="ECO:0000259" key="12">
    <source>
        <dbReference type="PROSITE" id="PS50113"/>
    </source>
</evidence>
<dbReference type="InterPro" id="IPR000014">
    <property type="entry name" value="PAS"/>
</dbReference>
<dbReference type="Pfam" id="PF00990">
    <property type="entry name" value="GGDEF"/>
    <property type="match status" value="1"/>
</dbReference>
<dbReference type="InterPro" id="IPR000700">
    <property type="entry name" value="PAS-assoc_C"/>
</dbReference>
<evidence type="ECO:0000256" key="6">
    <source>
        <dbReference type="ARBA" id="ARBA00022777"/>
    </source>
</evidence>
<evidence type="ECO:0000256" key="7">
    <source>
        <dbReference type="ARBA" id="ARBA00022840"/>
    </source>
</evidence>
<sequence length="628" mass="70118">MLSMLPLTRRVVVSAPDQHRAKAELGAHLLRAVDSFNFYSQLRILDSAGYEIVRINRVEDTNGAQAGAQKSSVRRAGLDVAKVPDAELQFKDETDYFKIAMRLKPGEIYVSEIDLNEENGRIQEPLVTTLRIASPITDAQGSLLGIVVANLDGQRIFNWARALIQGGAPNSIDFSLLNQSGYWLTTDTHRSTWGWLLGQPDQTLARQDPSLWHVLKASDSSVVQVSDGLYLSEAIYPLQAFADAPFQAVTTAPSQSLSQELTRDAQAQRWISLLYLPESVWLGGTLLYQNWVQLLLALLVLFVAFVSWAVAKQRLLRQHMMRVQSDHAKELSDLYENAPCGYQSVDGQGVYVRINDTALEWIGYGRDELVGKMHFSQILVPDPSRPQTPSDQTHLEILKSRGAIVDYPMRMCRKDGSSFPVSLTAKAVYSEQGEFLMTRTTLLDVTQRRLLEDQLREQAFTDPLTGAFNRRNFFLLAEQELRHLPRSGQICALLCLDIDHFKQINDRFGHAAGDLVLKAFAQACQQSVRTGDIVARMGGEELAILLRTATRQDAKEIAERIRMAVENLAIQASERSVNDGGVIRLTVSIGLVCIDPHSEGLDQALSRADELLYEAKRSGRNRVVCEPD</sequence>
<dbReference type="Gene3D" id="3.30.450.20">
    <property type="entry name" value="PAS domain"/>
    <property type="match status" value="3"/>
</dbReference>
<dbReference type="PROSITE" id="PS50112">
    <property type="entry name" value="PAS"/>
    <property type="match status" value="1"/>
</dbReference>
<keyword evidence="10" id="KW-0812">Transmembrane</keyword>
<keyword evidence="10" id="KW-1133">Transmembrane helix</keyword>
<evidence type="ECO:0000256" key="2">
    <source>
        <dbReference type="ARBA" id="ARBA00012528"/>
    </source>
</evidence>
<dbReference type="CDD" id="cd00130">
    <property type="entry name" value="PAS"/>
    <property type="match status" value="1"/>
</dbReference>